<name>A0A096AHG4_9BURK</name>
<keyword evidence="6" id="KW-1185">Reference proteome</keyword>
<dbReference type="Pfam" id="PF00376">
    <property type="entry name" value="MerR"/>
    <property type="match status" value="1"/>
</dbReference>
<comment type="caution">
    <text evidence="5">The sequence shown here is derived from an EMBL/GenBank/DDBJ whole genome shotgun (WGS) entry which is preliminary data.</text>
</comment>
<reference evidence="5 6" key="1">
    <citation type="submission" date="2014-07" db="EMBL/GenBank/DDBJ databases">
        <authorList>
            <person name="McCorrison J."/>
            <person name="Sanka R."/>
            <person name="Torralba M."/>
            <person name="Gillis M."/>
            <person name="Haft D.H."/>
            <person name="Methe B."/>
            <person name="Sutton G."/>
            <person name="Nelson K.E."/>
        </authorList>
    </citation>
    <scope>NUCLEOTIDE SEQUENCE [LARGE SCALE GENOMIC DNA]</scope>
    <source>
        <strain evidence="5 6">DNF00040</strain>
    </source>
</reference>
<dbReference type="SMART" id="SM00422">
    <property type="entry name" value="HTH_MERR"/>
    <property type="match status" value="1"/>
</dbReference>
<evidence type="ECO:0000256" key="2">
    <source>
        <dbReference type="ARBA" id="ARBA00023125"/>
    </source>
</evidence>
<dbReference type="InterPro" id="IPR015358">
    <property type="entry name" value="Tscrpt_reg_MerR_DNA-bd"/>
</dbReference>
<dbReference type="Proteomes" id="UP000029629">
    <property type="component" value="Unassembled WGS sequence"/>
</dbReference>
<dbReference type="InterPro" id="IPR009061">
    <property type="entry name" value="DNA-bd_dom_put_sf"/>
</dbReference>
<keyword evidence="3" id="KW-0804">Transcription</keyword>
<dbReference type="Pfam" id="PF09278">
    <property type="entry name" value="MerR-DNA-bind"/>
    <property type="match status" value="1"/>
</dbReference>
<dbReference type="NCBIfam" id="TIGR02047">
    <property type="entry name" value="CadR-PbrR"/>
    <property type="match status" value="1"/>
</dbReference>
<gene>
    <name evidence="5" type="ORF">HMPREF2130_07725</name>
</gene>
<dbReference type="OrthoDB" id="9808480at2"/>
<dbReference type="Gene3D" id="1.10.1660.10">
    <property type="match status" value="1"/>
</dbReference>
<dbReference type="InterPro" id="IPR011791">
    <property type="entry name" value="CadR-PbrR"/>
</dbReference>
<dbReference type="RefSeq" id="WP_036559708.1">
    <property type="nucleotide sequence ID" value="NZ_JRNI01000029.1"/>
</dbReference>
<accession>A0A096AHG4</accession>
<protein>
    <submittedName>
        <fullName evidence="5">MerR family transcriptional regulator</fullName>
    </submittedName>
</protein>
<feature type="domain" description="HTH merR-type" evidence="4">
    <location>
        <begin position="1"/>
        <end position="70"/>
    </location>
</feature>
<proteinExistence type="predicted"/>
<organism evidence="5 6">
    <name type="scientific">Oligella urethralis DNF00040</name>
    <dbReference type="NCBI Taxonomy" id="1401065"/>
    <lineage>
        <taxon>Bacteria</taxon>
        <taxon>Pseudomonadati</taxon>
        <taxon>Pseudomonadota</taxon>
        <taxon>Betaproteobacteria</taxon>
        <taxon>Burkholderiales</taxon>
        <taxon>Alcaligenaceae</taxon>
        <taxon>Oligella</taxon>
    </lineage>
</organism>
<dbReference type="GO" id="GO:0045893">
    <property type="term" value="P:positive regulation of DNA-templated transcription"/>
    <property type="evidence" value="ECO:0007669"/>
    <property type="project" value="InterPro"/>
</dbReference>
<dbReference type="PROSITE" id="PS50937">
    <property type="entry name" value="HTH_MERR_2"/>
    <property type="match status" value="1"/>
</dbReference>
<dbReference type="GO" id="GO:0046872">
    <property type="term" value="F:metal ion binding"/>
    <property type="evidence" value="ECO:0007669"/>
    <property type="project" value="InterPro"/>
</dbReference>
<keyword evidence="1" id="KW-0805">Transcription regulation</keyword>
<dbReference type="SUPFAM" id="SSF46955">
    <property type="entry name" value="Putative DNA-binding domain"/>
    <property type="match status" value="1"/>
</dbReference>
<dbReference type="PANTHER" id="PTHR30204">
    <property type="entry name" value="REDOX-CYCLING DRUG-SENSING TRANSCRIPTIONAL ACTIVATOR SOXR"/>
    <property type="match status" value="1"/>
</dbReference>
<evidence type="ECO:0000256" key="1">
    <source>
        <dbReference type="ARBA" id="ARBA00023015"/>
    </source>
</evidence>
<dbReference type="CDD" id="cd04784">
    <property type="entry name" value="HTH_CadR-PbrR"/>
    <property type="match status" value="1"/>
</dbReference>
<dbReference type="EMBL" id="JRNI01000029">
    <property type="protein sequence ID" value="KGF30152.1"/>
    <property type="molecule type" value="Genomic_DNA"/>
</dbReference>
<dbReference type="GO" id="GO:0003700">
    <property type="term" value="F:DNA-binding transcription factor activity"/>
    <property type="evidence" value="ECO:0007669"/>
    <property type="project" value="InterPro"/>
</dbReference>
<dbReference type="AlphaFoldDB" id="A0A096AHG4"/>
<dbReference type="PANTHER" id="PTHR30204:SF92">
    <property type="entry name" value="HTH-TYPE TRANSCRIPTIONAL REGULATOR ZNTR"/>
    <property type="match status" value="1"/>
</dbReference>
<evidence type="ECO:0000259" key="4">
    <source>
        <dbReference type="PROSITE" id="PS50937"/>
    </source>
</evidence>
<evidence type="ECO:0000313" key="6">
    <source>
        <dbReference type="Proteomes" id="UP000029629"/>
    </source>
</evidence>
<dbReference type="GO" id="GO:0003677">
    <property type="term" value="F:DNA binding"/>
    <property type="evidence" value="ECO:0007669"/>
    <property type="project" value="UniProtKB-KW"/>
</dbReference>
<evidence type="ECO:0000313" key="5">
    <source>
        <dbReference type="EMBL" id="KGF30152.1"/>
    </source>
</evidence>
<sequence>MKIGELSKLANCPVETIRYYEREGLLPEAPRNLHNNYREYQQKHLERLIFIRRCRTLEMSQDEIRKLLVARVEPNASCASVNALIDRHLVDVNQRIKELTALAEELAHIRSQCGEARAARDCGILHELERLEF</sequence>
<dbReference type="InterPro" id="IPR047057">
    <property type="entry name" value="MerR_fam"/>
</dbReference>
<evidence type="ECO:0000256" key="3">
    <source>
        <dbReference type="ARBA" id="ARBA00023163"/>
    </source>
</evidence>
<dbReference type="eggNOG" id="COG0789">
    <property type="taxonomic scope" value="Bacteria"/>
</dbReference>
<keyword evidence="2" id="KW-0238">DNA-binding</keyword>
<dbReference type="InterPro" id="IPR000551">
    <property type="entry name" value="MerR-type_HTH_dom"/>
</dbReference>